<dbReference type="InterPro" id="IPR005119">
    <property type="entry name" value="LysR_subst-bd"/>
</dbReference>
<evidence type="ECO:0000313" key="7">
    <source>
        <dbReference type="Proteomes" id="UP001203423"/>
    </source>
</evidence>
<dbReference type="Pfam" id="PF00126">
    <property type="entry name" value="HTH_1"/>
    <property type="match status" value="1"/>
</dbReference>
<protein>
    <submittedName>
        <fullName evidence="6">LysR family transcriptional regulator</fullName>
    </submittedName>
</protein>
<dbReference type="CDD" id="cd08422">
    <property type="entry name" value="PBP2_CrgA_like"/>
    <property type="match status" value="1"/>
</dbReference>
<comment type="similarity">
    <text evidence="1">Belongs to the LysR transcriptional regulatory family.</text>
</comment>
<dbReference type="SUPFAM" id="SSF53850">
    <property type="entry name" value="Periplasmic binding protein-like II"/>
    <property type="match status" value="1"/>
</dbReference>
<dbReference type="EMBL" id="JAKIKS010000072">
    <property type="protein sequence ID" value="MCL1126062.1"/>
    <property type="molecule type" value="Genomic_DNA"/>
</dbReference>
<dbReference type="InterPro" id="IPR000847">
    <property type="entry name" value="LysR_HTH_N"/>
</dbReference>
<keyword evidence="2" id="KW-0805">Transcription regulation</keyword>
<dbReference type="PANTHER" id="PTHR30537">
    <property type="entry name" value="HTH-TYPE TRANSCRIPTIONAL REGULATOR"/>
    <property type="match status" value="1"/>
</dbReference>
<dbReference type="PRINTS" id="PR00039">
    <property type="entry name" value="HTHLYSR"/>
</dbReference>
<keyword evidence="7" id="KW-1185">Reference proteome</keyword>
<accession>A0ABT0LED1</accession>
<name>A0ABT0LED1_9GAMM</name>
<evidence type="ECO:0000256" key="2">
    <source>
        <dbReference type="ARBA" id="ARBA00023015"/>
    </source>
</evidence>
<gene>
    <name evidence="6" type="ORF">L2764_16670</name>
</gene>
<dbReference type="Proteomes" id="UP001203423">
    <property type="component" value="Unassembled WGS sequence"/>
</dbReference>
<dbReference type="Gene3D" id="1.10.10.10">
    <property type="entry name" value="Winged helix-like DNA-binding domain superfamily/Winged helix DNA-binding domain"/>
    <property type="match status" value="1"/>
</dbReference>
<proteinExistence type="inferred from homology"/>
<feature type="domain" description="HTH lysR-type" evidence="5">
    <location>
        <begin position="2"/>
        <end position="59"/>
    </location>
</feature>
<evidence type="ECO:0000256" key="3">
    <source>
        <dbReference type="ARBA" id="ARBA00023125"/>
    </source>
</evidence>
<evidence type="ECO:0000259" key="5">
    <source>
        <dbReference type="PROSITE" id="PS50931"/>
    </source>
</evidence>
<sequence length="313" mass="35275">MIDLNRIQMFVQVVEQGSFTKAANALGVTKATVSRKIAELESDVGTQLLFRTTRALKLTETGACYFNRVQRILLDLHDAENILSANQEVIKGNLNIACPIELGQLFLAPILTQFLSNFPEMTINTELTNRKVDAVNEEIDILFHIAENKDPRLTSYALFHTTKRLMASPTYLAKHGTPKTPADLVEHQAILLQSPDNSVEWQLFNGKQWINITPKAQLTVNNITLAREAAIEGLGITSLVDKIAHQALKDNLLIPVLDDFPMNQALIILSHPQGAYLPKKYRAFIEFLYEEFNHRWEEELIDVPDYIALAKAN</sequence>
<dbReference type="PANTHER" id="PTHR30537:SF68">
    <property type="entry name" value="TRANSCRIPTIONAL REGULATOR-RELATED"/>
    <property type="match status" value="1"/>
</dbReference>
<dbReference type="SUPFAM" id="SSF46785">
    <property type="entry name" value="Winged helix' DNA-binding domain"/>
    <property type="match status" value="1"/>
</dbReference>
<keyword evidence="3" id="KW-0238">DNA-binding</keyword>
<comment type="caution">
    <text evidence="6">The sequence shown here is derived from an EMBL/GenBank/DDBJ whole genome shotgun (WGS) entry which is preliminary data.</text>
</comment>
<dbReference type="Gene3D" id="3.40.190.290">
    <property type="match status" value="1"/>
</dbReference>
<keyword evidence="4" id="KW-0804">Transcription</keyword>
<dbReference type="InterPro" id="IPR036390">
    <property type="entry name" value="WH_DNA-bd_sf"/>
</dbReference>
<dbReference type="InterPro" id="IPR058163">
    <property type="entry name" value="LysR-type_TF_proteobact-type"/>
</dbReference>
<evidence type="ECO:0000313" key="6">
    <source>
        <dbReference type="EMBL" id="MCL1126062.1"/>
    </source>
</evidence>
<evidence type="ECO:0000256" key="1">
    <source>
        <dbReference type="ARBA" id="ARBA00009437"/>
    </source>
</evidence>
<organism evidence="6 7">
    <name type="scientific">Shewanella surugensis</name>
    <dbReference type="NCBI Taxonomy" id="212020"/>
    <lineage>
        <taxon>Bacteria</taxon>
        <taxon>Pseudomonadati</taxon>
        <taxon>Pseudomonadota</taxon>
        <taxon>Gammaproteobacteria</taxon>
        <taxon>Alteromonadales</taxon>
        <taxon>Shewanellaceae</taxon>
        <taxon>Shewanella</taxon>
    </lineage>
</organism>
<evidence type="ECO:0000256" key="4">
    <source>
        <dbReference type="ARBA" id="ARBA00023163"/>
    </source>
</evidence>
<dbReference type="PROSITE" id="PS50931">
    <property type="entry name" value="HTH_LYSR"/>
    <property type="match status" value="1"/>
</dbReference>
<dbReference type="Pfam" id="PF03466">
    <property type="entry name" value="LysR_substrate"/>
    <property type="match status" value="1"/>
</dbReference>
<dbReference type="RefSeq" id="WP_248941397.1">
    <property type="nucleotide sequence ID" value="NZ_JAKIKS010000072.1"/>
</dbReference>
<dbReference type="InterPro" id="IPR036388">
    <property type="entry name" value="WH-like_DNA-bd_sf"/>
</dbReference>
<reference evidence="6 7" key="1">
    <citation type="submission" date="2022-01" db="EMBL/GenBank/DDBJ databases">
        <title>Whole genome-based taxonomy of the Shewanellaceae.</title>
        <authorList>
            <person name="Martin-Rodriguez A.J."/>
        </authorList>
    </citation>
    <scope>NUCLEOTIDE SEQUENCE [LARGE SCALE GENOMIC DNA]</scope>
    <source>
        <strain evidence="6 7">DSM 17177</strain>
    </source>
</reference>